<dbReference type="EMBL" id="LATX01001459">
    <property type="protein sequence ID" value="KTB41455.1"/>
    <property type="molecule type" value="Genomic_DNA"/>
</dbReference>
<dbReference type="AlphaFoldDB" id="A0A0W0FYN5"/>
<accession>A0A0W0FYN5</accession>
<gene>
    <name evidence="1" type="ORF">WG66_5970</name>
</gene>
<proteinExistence type="predicted"/>
<dbReference type="Proteomes" id="UP000054988">
    <property type="component" value="Unassembled WGS sequence"/>
</dbReference>
<name>A0A0W0FYN5_MONRR</name>
<reference evidence="1 2" key="1">
    <citation type="submission" date="2015-12" db="EMBL/GenBank/DDBJ databases">
        <title>Draft genome sequence of Moniliophthora roreri, the causal agent of frosty pod rot of cacao.</title>
        <authorList>
            <person name="Aime M.C."/>
            <person name="Diaz-Valderrama J.R."/>
            <person name="Kijpornyongpan T."/>
            <person name="Phillips-Mora W."/>
        </authorList>
    </citation>
    <scope>NUCLEOTIDE SEQUENCE [LARGE SCALE GENOMIC DNA]</scope>
    <source>
        <strain evidence="1 2">MCA 2952</strain>
    </source>
</reference>
<protein>
    <submittedName>
        <fullName evidence="1">Uncharacterized protein</fullName>
    </submittedName>
</protein>
<evidence type="ECO:0000313" key="2">
    <source>
        <dbReference type="Proteomes" id="UP000054988"/>
    </source>
</evidence>
<comment type="caution">
    <text evidence="1">The sequence shown here is derived from an EMBL/GenBank/DDBJ whole genome shotgun (WGS) entry which is preliminary data.</text>
</comment>
<sequence>MPACKPSNIVGACVRSMITAWHLLHAEIPVWLAHNIQEKETVRVERWLPISLPVEVLTLALSDADPAYATLYKGFIDPSQPYIHYKSMAQYLANAIDQNAFMPSTNLYNFSLTSPCDPQAGPSQSY</sequence>
<organism evidence="1 2">
    <name type="scientific">Moniliophthora roreri</name>
    <name type="common">Frosty pod rot fungus</name>
    <name type="synonym">Monilia roreri</name>
    <dbReference type="NCBI Taxonomy" id="221103"/>
    <lineage>
        <taxon>Eukaryota</taxon>
        <taxon>Fungi</taxon>
        <taxon>Dikarya</taxon>
        <taxon>Basidiomycota</taxon>
        <taxon>Agaricomycotina</taxon>
        <taxon>Agaricomycetes</taxon>
        <taxon>Agaricomycetidae</taxon>
        <taxon>Agaricales</taxon>
        <taxon>Marasmiineae</taxon>
        <taxon>Marasmiaceae</taxon>
        <taxon>Moniliophthora</taxon>
    </lineage>
</organism>
<evidence type="ECO:0000313" key="1">
    <source>
        <dbReference type="EMBL" id="KTB41455.1"/>
    </source>
</evidence>